<dbReference type="NCBIfam" id="TIGR00229">
    <property type="entry name" value="sensory_box"/>
    <property type="match status" value="4"/>
</dbReference>
<keyword evidence="7" id="KW-0067">ATP-binding</keyword>
<dbReference type="CDD" id="cd01949">
    <property type="entry name" value="GGDEF"/>
    <property type="match status" value="1"/>
</dbReference>
<feature type="domain" description="PAS" evidence="12">
    <location>
        <begin position="328"/>
        <end position="394"/>
    </location>
</feature>
<dbReference type="Pfam" id="PF13493">
    <property type="entry name" value="DUF4118"/>
    <property type="match status" value="1"/>
</dbReference>
<evidence type="ECO:0000313" key="16">
    <source>
        <dbReference type="EMBL" id="MTW31600.1"/>
    </source>
</evidence>
<feature type="domain" description="PAC" evidence="13">
    <location>
        <begin position="404"/>
        <end position="457"/>
    </location>
</feature>
<dbReference type="PROSITE" id="PS50887">
    <property type="entry name" value="GGDEF"/>
    <property type="match status" value="1"/>
</dbReference>
<evidence type="ECO:0000256" key="5">
    <source>
        <dbReference type="ARBA" id="ARBA00022741"/>
    </source>
</evidence>
<dbReference type="Gene3D" id="3.30.450.20">
    <property type="entry name" value="PAS domain"/>
    <property type="match status" value="4"/>
</dbReference>
<feature type="domain" description="EAL" evidence="14">
    <location>
        <begin position="883"/>
        <end position="1137"/>
    </location>
</feature>
<dbReference type="SMART" id="SM00267">
    <property type="entry name" value="GGDEF"/>
    <property type="match status" value="1"/>
</dbReference>
<keyword evidence="5" id="KW-0547">Nucleotide-binding</keyword>
<evidence type="ECO:0000256" key="10">
    <source>
        <dbReference type="ARBA" id="ARBA00023136"/>
    </source>
</evidence>
<dbReference type="EMBL" id="WNKW01000001">
    <property type="protein sequence ID" value="MTW31600.1"/>
    <property type="molecule type" value="Genomic_DNA"/>
</dbReference>
<evidence type="ECO:0000256" key="9">
    <source>
        <dbReference type="ARBA" id="ARBA00023012"/>
    </source>
</evidence>
<keyword evidence="2" id="KW-0597">Phosphoprotein</keyword>
<dbReference type="InterPro" id="IPR000700">
    <property type="entry name" value="PAS-assoc_C"/>
</dbReference>
<dbReference type="PROSITE" id="PS50113">
    <property type="entry name" value="PAC"/>
    <property type="match status" value="4"/>
</dbReference>
<dbReference type="SMART" id="SM00091">
    <property type="entry name" value="PAS"/>
    <property type="match status" value="4"/>
</dbReference>
<dbReference type="CDD" id="cd01948">
    <property type="entry name" value="EAL"/>
    <property type="match status" value="1"/>
</dbReference>
<proteinExistence type="predicted"/>
<dbReference type="Pfam" id="PF00563">
    <property type="entry name" value="EAL"/>
    <property type="match status" value="1"/>
</dbReference>
<feature type="transmembrane region" description="Helical" evidence="11">
    <location>
        <begin position="95"/>
        <end position="115"/>
    </location>
</feature>
<keyword evidence="9" id="KW-0902">Two-component regulatory system</keyword>
<dbReference type="PANTHER" id="PTHR44757">
    <property type="entry name" value="DIGUANYLATE CYCLASE DGCP"/>
    <property type="match status" value="1"/>
</dbReference>
<dbReference type="Gene3D" id="3.30.70.270">
    <property type="match status" value="1"/>
</dbReference>
<feature type="transmembrane region" description="Helical" evidence="11">
    <location>
        <begin position="122"/>
        <end position="151"/>
    </location>
</feature>
<dbReference type="InterPro" id="IPR029787">
    <property type="entry name" value="Nucleotide_cyclase"/>
</dbReference>
<comment type="subcellular location">
    <subcellularLocation>
        <location evidence="1">Membrane</location>
        <topology evidence="1">Multi-pass membrane protein</topology>
    </subcellularLocation>
</comment>
<dbReference type="Proteomes" id="UP000735592">
    <property type="component" value="Unassembled WGS sequence"/>
</dbReference>
<evidence type="ECO:0000256" key="7">
    <source>
        <dbReference type="ARBA" id="ARBA00022840"/>
    </source>
</evidence>
<evidence type="ECO:0000259" key="12">
    <source>
        <dbReference type="PROSITE" id="PS50112"/>
    </source>
</evidence>
<dbReference type="Pfam" id="PF08448">
    <property type="entry name" value="PAS_4"/>
    <property type="match status" value="1"/>
</dbReference>
<organism evidence="16 17">
    <name type="scientific">Pseudoduganella danionis</name>
    <dbReference type="NCBI Taxonomy" id="1890295"/>
    <lineage>
        <taxon>Bacteria</taxon>
        <taxon>Pseudomonadati</taxon>
        <taxon>Pseudomonadota</taxon>
        <taxon>Betaproteobacteria</taxon>
        <taxon>Burkholderiales</taxon>
        <taxon>Oxalobacteraceae</taxon>
        <taxon>Telluria group</taxon>
        <taxon>Pseudoduganella</taxon>
    </lineage>
</organism>
<dbReference type="InterPro" id="IPR043128">
    <property type="entry name" value="Rev_trsase/Diguanyl_cyclase"/>
</dbReference>
<dbReference type="InterPro" id="IPR001633">
    <property type="entry name" value="EAL_dom"/>
</dbReference>
<feature type="domain" description="PAC" evidence="13">
    <location>
        <begin position="534"/>
        <end position="587"/>
    </location>
</feature>
<evidence type="ECO:0000256" key="4">
    <source>
        <dbReference type="ARBA" id="ARBA00022692"/>
    </source>
</evidence>
<dbReference type="InterPro" id="IPR035965">
    <property type="entry name" value="PAS-like_dom_sf"/>
</dbReference>
<evidence type="ECO:0000259" key="14">
    <source>
        <dbReference type="PROSITE" id="PS50883"/>
    </source>
</evidence>
<dbReference type="Pfam" id="PF13426">
    <property type="entry name" value="PAS_9"/>
    <property type="match status" value="1"/>
</dbReference>
<dbReference type="InterPro" id="IPR001610">
    <property type="entry name" value="PAC"/>
</dbReference>
<comment type="caution">
    <text evidence="16">The sequence shown here is derived from an EMBL/GenBank/DDBJ whole genome shotgun (WGS) entry which is preliminary data.</text>
</comment>
<sequence>MRFTASARQRFIFSVTALYVVGALLWIFLSDQLLAALTDWQAVVWLSTAKGVFFVVITAALFFWGLKSVPASDAPANLTLINALTSGLSQQRGRWPMYLVAAAITLSTLALHLAWTTQRDPMLILFMLPIVLSATLGGMGPGLLATALAALSTEYCLIPPVFDWHVGNPDIMLQWGFMLVNGVAVSLLSEMLQQAINRAEAKRQLLDAVISGTSDAIFVKDLQGRYLLANQATAGFLGRPVQQVLGQDDYALLDSVSAQIIKDKDHAVMASGAIRSHEEHLTLPDGSVRDFSVTKGPILNHLGQVGGIFGISRDITEVKQAALQNRLNQQRFEMAIEATSDGLWDWDLRTGKVYRSPQYYAVTGYVAAEDTHDVAFFKRLVHPDDLPHVMAAIEAHCAGLTPAVDFEFRLQTRSGEIKWMHTRGRATEFNSDGSVARVVGILADISEKKQAAAALREQQLRLSRVIEGSDQGYWDWNMQTQHFEVSARWEEMLGYRAGEMDISVGNWNNLVHPDDLPATMASIQRHLSGTSSSHEAEFRARTKDGDWRWILTRGRIVQYSADGRPLIMSGTHTDITDRKQFELAQREASTVFESSYEGIMVVSADLVITKINPAFTRITGYTAEEVIGRSPSILSSGQQDPAYYRAMWESVLQKTFWSGEIWNRRKSGELYAELLSISTVRNSTGAVEHYVGVFSDISQLKAHEAELDRIAHYDPLTGTPNRRLLTDRMELAIARATRSGRALAVCFIDLDGFKQVNDRLGHAAGDTLLVGVAHHLQHMLRSEDTLARLGGDEFVVLLSDIASPEECMLILDRVLQAITRPVQVEQEAISVTASIGVSLYPTDNSDADALLRHADQAMYLAKEAGKNRYHLFDPEADRQVQEHRRFLDAIQQALHNNELVLYYQPKVHLRTGQLVGVEALLRWQHPQQGLLSPAHFLPAVDGSPLEQPVGEWVLRTALKQGACWAREGRDVSISVNISADHLLHGSFVSHLQTMLAEHPDMPPARLELEVLETAALADMEQAIAILLRCRELGVQFALDDFGTGYSSLTYLRQLPVDLLKIDQSFIRDILSDPDDRGIVEGIIRLAGACHRSVIGEGVETLEHGAALLQLGCELAQGYGIARPMPAEQLFDWLDQWRHEQPWTRLPQWPAPAGSEPGPA</sequence>
<dbReference type="Pfam" id="PF08447">
    <property type="entry name" value="PAS_3"/>
    <property type="match status" value="2"/>
</dbReference>
<evidence type="ECO:0000256" key="11">
    <source>
        <dbReference type="SAM" id="Phobius"/>
    </source>
</evidence>
<keyword evidence="17" id="KW-1185">Reference proteome</keyword>
<evidence type="ECO:0000256" key="3">
    <source>
        <dbReference type="ARBA" id="ARBA00022679"/>
    </source>
</evidence>
<dbReference type="InterPro" id="IPR025201">
    <property type="entry name" value="KdpD_TM"/>
</dbReference>
<dbReference type="Gene3D" id="3.20.20.450">
    <property type="entry name" value="EAL domain"/>
    <property type="match status" value="1"/>
</dbReference>
<feature type="domain" description="PAC" evidence="13">
    <location>
        <begin position="275"/>
        <end position="327"/>
    </location>
</feature>
<dbReference type="InterPro" id="IPR013656">
    <property type="entry name" value="PAS_4"/>
</dbReference>
<keyword evidence="8 11" id="KW-1133">Transmembrane helix</keyword>
<keyword evidence="6" id="KW-0418">Kinase</keyword>
<evidence type="ECO:0000259" key="13">
    <source>
        <dbReference type="PROSITE" id="PS50113"/>
    </source>
</evidence>
<dbReference type="PANTHER" id="PTHR44757:SF2">
    <property type="entry name" value="BIOFILM ARCHITECTURE MAINTENANCE PROTEIN MBAA"/>
    <property type="match status" value="1"/>
</dbReference>
<dbReference type="PROSITE" id="PS50112">
    <property type="entry name" value="PAS"/>
    <property type="match status" value="3"/>
</dbReference>
<feature type="transmembrane region" description="Helical" evidence="11">
    <location>
        <begin position="12"/>
        <end position="30"/>
    </location>
</feature>
<evidence type="ECO:0000256" key="6">
    <source>
        <dbReference type="ARBA" id="ARBA00022777"/>
    </source>
</evidence>
<feature type="domain" description="PAS" evidence="12">
    <location>
        <begin position="584"/>
        <end position="630"/>
    </location>
</feature>
<keyword evidence="3" id="KW-0808">Transferase</keyword>
<dbReference type="PROSITE" id="PS50883">
    <property type="entry name" value="EAL"/>
    <property type="match status" value="1"/>
</dbReference>
<name>A0ABW9SI59_9BURK</name>
<dbReference type="NCBIfam" id="TIGR00254">
    <property type="entry name" value="GGDEF"/>
    <property type="match status" value="1"/>
</dbReference>
<dbReference type="InterPro" id="IPR013655">
    <property type="entry name" value="PAS_fold_3"/>
</dbReference>
<evidence type="ECO:0000256" key="2">
    <source>
        <dbReference type="ARBA" id="ARBA00022553"/>
    </source>
</evidence>
<evidence type="ECO:0000313" key="17">
    <source>
        <dbReference type="Proteomes" id="UP000735592"/>
    </source>
</evidence>
<dbReference type="SUPFAM" id="SSF55073">
    <property type="entry name" value="Nucleotide cyclase"/>
    <property type="match status" value="1"/>
</dbReference>
<dbReference type="SUPFAM" id="SSF141868">
    <property type="entry name" value="EAL domain-like"/>
    <property type="match status" value="1"/>
</dbReference>
<dbReference type="SMART" id="SM00052">
    <property type="entry name" value="EAL"/>
    <property type="match status" value="1"/>
</dbReference>
<feature type="transmembrane region" description="Helical" evidence="11">
    <location>
        <begin position="42"/>
        <end position="64"/>
    </location>
</feature>
<feature type="domain" description="GGDEF" evidence="15">
    <location>
        <begin position="741"/>
        <end position="874"/>
    </location>
</feature>
<keyword evidence="10 11" id="KW-0472">Membrane</keyword>
<evidence type="ECO:0000259" key="15">
    <source>
        <dbReference type="PROSITE" id="PS50887"/>
    </source>
</evidence>
<dbReference type="RefSeq" id="WP_155432957.1">
    <property type="nucleotide sequence ID" value="NZ_JBHLXK010000001.1"/>
</dbReference>
<dbReference type="InterPro" id="IPR052155">
    <property type="entry name" value="Biofilm_reg_signaling"/>
</dbReference>
<dbReference type="InterPro" id="IPR035919">
    <property type="entry name" value="EAL_sf"/>
</dbReference>
<keyword evidence="4 11" id="KW-0812">Transmembrane</keyword>
<dbReference type="CDD" id="cd00130">
    <property type="entry name" value="PAS"/>
    <property type="match status" value="3"/>
</dbReference>
<reference evidence="16 17" key="1">
    <citation type="submission" date="2019-11" db="EMBL/GenBank/DDBJ databases">
        <title>Type strains purchased from KCTC, JCM and DSMZ.</title>
        <authorList>
            <person name="Lu H."/>
        </authorList>
    </citation>
    <scope>NUCLEOTIDE SEQUENCE [LARGE SCALE GENOMIC DNA]</scope>
    <source>
        <strain evidence="16 17">DSM 103461</strain>
    </source>
</reference>
<evidence type="ECO:0000256" key="1">
    <source>
        <dbReference type="ARBA" id="ARBA00004141"/>
    </source>
</evidence>
<feature type="domain" description="PAS" evidence="12">
    <location>
        <begin position="202"/>
        <end position="272"/>
    </location>
</feature>
<dbReference type="SMART" id="SM00086">
    <property type="entry name" value="PAC"/>
    <property type="match status" value="4"/>
</dbReference>
<dbReference type="InterPro" id="IPR038318">
    <property type="entry name" value="KdpD_sf"/>
</dbReference>
<gene>
    <name evidence="16" type="ORF">GM655_02030</name>
</gene>
<dbReference type="Gene3D" id="1.20.120.620">
    <property type="entry name" value="Backbone structure of the membrane domain of e. Coli histidine kinase receptor kdpd"/>
    <property type="match status" value="1"/>
</dbReference>
<feature type="domain" description="PAC" evidence="13">
    <location>
        <begin position="657"/>
        <end position="709"/>
    </location>
</feature>
<protein>
    <submittedName>
        <fullName evidence="16">EAL domain-containing protein</fullName>
    </submittedName>
</protein>
<accession>A0ABW9SI59</accession>
<dbReference type="SUPFAM" id="SSF55785">
    <property type="entry name" value="PYP-like sensor domain (PAS domain)"/>
    <property type="match status" value="4"/>
</dbReference>
<dbReference type="InterPro" id="IPR000014">
    <property type="entry name" value="PAS"/>
</dbReference>
<evidence type="ECO:0000256" key="8">
    <source>
        <dbReference type="ARBA" id="ARBA00022989"/>
    </source>
</evidence>
<dbReference type="InterPro" id="IPR000160">
    <property type="entry name" value="GGDEF_dom"/>
</dbReference>
<dbReference type="Pfam" id="PF00990">
    <property type="entry name" value="GGDEF"/>
    <property type="match status" value="1"/>
</dbReference>